<feature type="transmembrane region" description="Helical" evidence="1">
    <location>
        <begin position="7"/>
        <end position="28"/>
    </location>
</feature>
<protein>
    <submittedName>
        <fullName evidence="2">Uncharacterized protein</fullName>
    </submittedName>
</protein>
<keyword evidence="3" id="KW-1185">Reference proteome</keyword>
<keyword evidence="1" id="KW-1133">Transmembrane helix</keyword>
<comment type="caution">
    <text evidence="2">The sequence shown here is derived from an EMBL/GenBank/DDBJ whole genome shotgun (WGS) entry which is preliminary data.</text>
</comment>
<keyword evidence="1" id="KW-0472">Membrane</keyword>
<dbReference type="AlphaFoldDB" id="A0A3M8LEY9"/>
<proteinExistence type="predicted"/>
<evidence type="ECO:0000313" key="3">
    <source>
        <dbReference type="Proteomes" id="UP000279859"/>
    </source>
</evidence>
<dbReference type="RefSeq" id="WP_123045328.1">
    <property type="nucleotide sequence ID" value="NZ_RDSR01000006.1"/>
</dbReference>
<dbReference type="Proteomes" id="UP000279859">
    <property type="component" value="Unassembled WGS sequence"/>
</dbReference>
<evidence type="ECO:0000313" key="2">
    <source>
        <dbReference type="EMBL" id="RNE64056.1"/>
    </source>
</evidence>
<sequence>MKVVVYILSVLIATALIGGGAFLVAVTTPDPGSWLIFLATMALTVFVYGPLVLGSMLAYWDAKRSDASKRYFAWWYRIVVGLEVLAAIGIVIFAMLADAPVWLPVLFIAVGAALIMVAVFVGAWLRKREEARAPVERPWLPLTRREILRKITKMVVTFVGAFVIGLALLALFAREIFTESLVQALGLAVGVAFFAAAMAGILVTMPLFRQIREIVGRDAGQVRKLAKVVLKGKRLDLDEEEQVDATKYAAVAAIMLPFQLAYMMLLYAGIILQQVQLLANPVARQLVIPMLALLVLLLVVVVPFSVRYIRRARAYAREHEDLVPAVSPVPSAS</sequence>
<dbReference type="OrthoDB" id="5018437at2"/>
<evidence type="ECO:0000256" key="1">
    <source>
        <dbReference type="SAM" id="Phobius"/>
    </source>
</evidence>
<feature type="transmembrane region" description="Helical" evidence="1">
    <location>
        <begin position="34"/>
        <end position="60"/>
    </location>
</feature>
<feature type="transmembrane region" description="Helical" evidence="1">
    <location>
        <begin position="248"/>
        <end position="270"/>
    </location>
</feature>
<accession>A0A3M8LEY9</accession>
<name>A0A3M8LEY9_9MICO</name>
<feature type="transmembrane region" description="Helical" evidence="1">
    <location>
        <begin position="102"/>
        <end position="125"/>
    </location>
</feature>
<feature type="transmembrane region" description="Helical" evidence="1">
    <location>
        <begin position="72"/>
        <end position="96"/>
    </location>
</feature>
<dbReference type="EMBL" id="RDSR01000006">
    <property type="protein sequence ID" value="RNE64056.1"/>
    <property type="molecule type" value="Genomic_DNA"/>
</dbReference>
<feature type="transmembrane region" description="Helical" evidence="1">
    <location>
        <begin position="290"/>
        <end position="309"/>
    </location>
</feature>
<gene>
    <name evidence="2" type="ORF">EEJ31_05695</name>
</gene>
<keyword evidence="1" id="KW-0812">Transmembrane</keyword>
<feature type="transmembrane region" description="Helical" evidence="1">
    <location>
        <begin position="154"/>
        <end position="173"/>
    </location>
</feature>
<reference evidence="2 3" key="1">
    <citation type="submission" date="2018-11" db="EMBL/GenBank/DDBJ databases">
        <title>Cryobacterium sp. nov., isolated from rhizosphere soil of lettuce.</title>
        <authorList>
            <person name="Wang Y."/>
        </authorList>
    </citation>
    <scope>NUCLEOTIDE SEQUENCE [LARGE SCALE GENOMIC DNA]</scope>
    <source>
        <strain evidence="2 3">NEAU-85</strain>
    </source>
</reference>
<feature type="transmembrane region" description="Helical" evidence="1">
    <location>
        <begin position="185"/>
        <end position="208"/>
    </location>
</feature>
<organism evidence="2 3">
    <name type="scientific">Cryobacterium tepidiphilum</name>
    <dbReference type="NCBI Taxonomy" id="2486026"/>
    <lineage>
        <taxon>Bacteria</taxon>
        <taxon>Bacillati</taxon>
        <taxon>Actinomycetota</taxon>
        <taxon>Actinomycetes</taxon>
        <taxon>Micrococcales</taxon>
        <taxon>Microbacteriaceae</taxon>
        <taxon>Cryobacterium</taxon>
    </lineage>
</organism>